<dbReference type="GO" id="GO:0046583">
    <property type="term" value="F:monoatomic cation efflux transmembrane transporter activity"/>
    <property type="evidence" value="ECO:0007669"/>
    <property type="project" value="TreeGrafter"/>
</dbReference>
<dbReference type="PATRIC" id="fig|1397108.4.peg.675"/>
<evidence type="ECO:0000256" key="2">
    <source>
        <dbReference type="ARBA" id="ARBA00022692"/>
    </source>
</evidence>
<dbReference type="Gene3D" id="1.50.10.150">
    <property type="entry name" value="Voltage-dependent anion channel"/>
    <property type="match status" value="1"/>
</dbReference>
<dbReference type="PANTHER" id="PTHR37955">
    <property type="entry name" value="TELLURITE RESISTANCE PROTEIN TEHA"/>
    <property type="match status" value="1"/>
</dbReference>
<organism evidence="7 8">
    <name type="scientific">Celeribacter marinus</name>
    <dbReference type="NCBI Taxonomy" id="1397108"/>
    <lineage>
        <taxon>Bacteria</taxon>
        <taxon>Pseudomonadati</taxon>
        <taxon>Pseudomonadota</taxon>
        <taxon>Alphaproteobacteria</taxon>
        <taxon>Rhodobacterales</taxon>
        <taxon>Roseobacteraceae</taxon>
        <taxon>Celeribacter</taxon>
    </lineage>
</organism>
<dbReference type="CDD" id="cd09322">
    <property type="entry name" value="TDT_TehA_like"/>
    <property type="match status" value="1"/>
</dbReference>
<evidence type="ECO:0000313" key="7">
    <source>
        <dbReference type="EMBL" id="ALI54597.1"/>
    </source>
</evidence>
<keyword evidence="3 6" id="KW-1133">Transmembrane helix</keyword>
<feature type="transmembrane region" description="Helical" evidence="6">
    <location>
        <begin position="196"/>
        <end position="216"/>
    </location>
</feature>
<comment type="subcellular location">
    <subcellularLocation>
        <location evidence="1">Membrane</location>
        <topology evidence="1">Multi-pass membrane protein</topology>
    </subcellularLocation>
</comment>
<dbReference type="Proteomes" id="UP000064920">
    <property type="component" value="Chromosome"/>
</dbReference>
<dbReference type="GO" id="GO:0005886">
    <property type="term" value="C:plasma membrane"/>
    <property type="evidence" value="ECO:0007669"/>
    <property type="project" value="TreeGrafter"/>
</dbReference>
<accession>A0A0N7HI95</accession>
<feature type="transmembrane region" description="Helical" evidence="6">
    <location>
        <begin position="66"/>
        <end position="89"/>
    </location>
</feature>
<evidence type="ECO:0000256" key="1">
    <source>
        <dbReference type="ARBA" id="ARBA00004141"/>
    </source>
</evidence>
<feature type="transmembrane region" description="Helical" evidence="6">
    <location>
        <begin position="280"/>
        <end position="300"/>
    </location>
</feature>
<dbReference type="STRING" id="1397108.IMCC12053_649"/>
<feature type="transmembrane region" description="Helical" evidence="6">
    <location>
        <begin position="252"/>
        <end position="273"/>
    </location>
</feature>
<dbReference type="AlphaFoldDB" id="A0A0N7HI95"/>
<dbReference type="PANTHER" id="PTHR37955:SF1">
    <property type="entry name" value="DEP DOMAIN-CONTAINING PROTEIN"/>
    <property type="match status" value="1"/>
</dbReference>
<keyword evidence="8" id="KW-1185">Reference proteome</keyword>
<evidence type="ECO:0000256" key="6">
    <source>
        <dbReference type="SAM" id="Phobius"/>
    </source>
</evidence>
<dbReference type="EMBL" id="CP012023">
    <property type="protein sequence ID" value="ALI54597.1"/>
    <property type="molecule type" value="Genomic_DNA"/>
</dbReference>
<dbReference type="InterPro" id="IPR004695">
    <property type="entry name" value="SLAC1/Mae1/Ssu1/TehA"/>
</dbReference>
<feature type="transmembrane region" description="Helical" evidence="6">
    <location>
        <begin position="42"/>
        <end position="60"/>
    </location>
</feature>
<feature type="transmembrane region" description="Helical" evidence="6">
    <location>
        <begin position="138"/>
        <end position="158"/>
    </location>
</feature>
<gene>
    <name evidence="7" type="ORF">IMCC12053_649</name>
</gene>
<feature type="transmembrane region" description="Helical" evidence="6">
    <location>
        <begin position="306"/>
        <end position="327"/>
    </location>
</feature>
<feature type="region of interest" description="Disordered" evidence="5">
    <location>
        <begin position="1"/>
        <end position="26"/>
    </location>
</feature>
<feature type="transmembrane region" description="Helical" evidence="6">
    <location>
        <begin position="228"/>
        <end position="246"/>
    </location>
</feature>
<dbReference type="Pfam" id="PF03595">
    <property type="entry name" value="SLAC1"/>
    <property type="match status" value="1"/>
</dbReference>
<evidence type="ECO:0000256" key="3">
    <source>
        <dbReference type="ARBA" id="ARBA00022989"/>
    </source>
</evidence>
<keyword evidence="4 6" id="KW-0472">Membrane</keyword>
<keyword evidence="2 6" id="KW-0812">Transmembrane</keyword>
<evidence type="ECO:0008006" key="9">
    <source>
        <dbReference type="Google" id="ProtNLM"/>
    </source>
</evidence>
<sequence>MGRNMTKAHSMSDTSSPKKPYFPPPPPLNAPPKGLWRATPPAIFPPMLGLLGMGLAWRQAGVALNAPAWIGELILGAVSLLYIFGVIAYKAKAVRRLSVVADDVRILPGRAGLSAGTGAGMLLAAALVPFSIPLAKVVLVASLMGHAIIAALIIRSFIIGPPEQRRVTPVWHLSFVGFIIGGVAAPAVGWPDLASLLLATTLPIAAAIWLISALQFAKADVPPPLRPLLAIHLAPVALFGIVAAGLGHGGMAVAFGYLGVAVMAVMLLSARYFTKGDFTALWGAFTFPMAAFANLMFAAAKFQQTPFAIIGGLELVGATLAISVIAFKIMQIWARGKLSKATNAATI</sequence>
<feature type="transmembrane region" description="Helical" evidence="6">
    <location>
        <begin position="170"/>
        <end position="190"/>
    </location>
</feature>
<feature type="transmembrane region" description="Helical" evidence="6">
    <location>
        <begin position="110"/>
        <end position="132"/>
    </location>
</feature>
<dbReference type="InterPro" id="IPR052951">
    <property type="entry name" value="Tellurite_res_ion_channel"/>
</dbReference>
<protein>
    <recommendedName>
        <fullName evidence="9">Tellurite resistance protein</fullName>
    </recommendedName>
</protein>
<name>A0A0N7HI95_9RHOB</name>
<evidence type="ECO:0000313" key="8">
    <source>
        <dbReference type="Proteomes" id="UP000064920"/>
    </source>
</evidence>
<dbReference type="KEGG" id="cmar:IMCC12053_649"/>
<proteinExistence type="predicted"/>
<evidence type="ECO:0000256" key="5">
    <source>
        <dbReference type="SAM" id="MobiDB-lite"/>
    </source>
</evidence>
<reference evidence="7 8" key="1">
    <citation type="submission" date="2015-05" db="EMBL/GenBank/DDBJ databases">
        <authorList>
            <person name="Wang D.B."/>
            <person name="Wang M."/>
        </authorList>
    </citation>
    <scope>NUCLEOTIDE SEQUENCE [LARGE SCALE GENOMIC DNA]</scope>
    <source>
        <strain evidence="7 8">IMCC 12053</strain>
    </source>
</reference>
<dbReference type="InterPro" id="IPR038665">
    <property type="entry name" value="Voltage-dep_anion_channel_sf"/>
</dbReference>
<evidence type="ECO:0000256" key="4">
    <source>
        <dbReference type="ARBA" id="ARBA00023136"/>
    </source>
</evidence>